<evidence type="ECO:0000313" key="3">
    <source>
        <dbReference type="Proteomes" id="UP001642409"/>
    </source>
</evidence>
<comment type="caution">
    <text evidence="1">The sequence shown here is derived from an EMBL/GenBank/DDBJ whole genome shotgun (WGS) entry which is preliminary data.</text>
</comment>
<protein>
    <submittedName>
        <fullName evidence="2">Hypothetical_protein</fullName>
    </submittedName>
</protein>
<proteinExistence type="predicted"/>
<dbReference type="EMBL" id="CATOUU010000849">
    <property type="protein sequence ID" value="CAI9954620.1"/>
    <property type="molecule type" value="Genomic_DNA"/>
</dbReference>
<evidence type="ECO:0000313" key="1">
    <source>
        <dbReference type="EMBL" id="CAI9954620.1"/>
    </source>
</evidence>
<dbReference type="EMBL" id="CAXDID020000094">
    <property type="protein sequence ID" value="CAL6023926.1"/>
    <property type="molecule type" value="Genomic_DNA"/>
</dbReference>
<dbReference type="Proteomes" id="UP001642409">
    <property type="component" value="Unassembled WGS sequence"/>
</dbReference>
<gene>
    <name evidence="2" type="ORF">HINF_LOCUS29372</name>
    <name evidence="1" type="ORF">HINF_LOCUS42265</name>
</gene>
<accession>A0AA86QMV5</accession>
<organism evidence="1">
    <name type="scientific">Hexamita inflata</name>
    <dbReference type="NCBI Taxonomy" id="28002"/>
    <lineage>
        <taxon>Eukaryota</taxon>
        <taxon>Metamonada</taxon>
        <taxon>Diplomonadida</taxon>
        <taxon>Hexamitidae</taxon>
        <taxon>Hexamitinae</taxon>
        <taxon>Hexamita</taxon>
    </lineage>
</organism>
<evidence type="ECO:0000313" key="2">
    <source>
        <dbReference type="EMBL" id="CAL6023926.1"/>
    </source>
</evidence>
<dbReference type="AlphaFoldDB" id="A0AA86QMV5"/>
<name>A0AA86QMV5_9EUKA</name>
<sequence length="104" mass="12513">MLILDPDLISNKQQLAPRPVIDVIPQMQKFEVIDLEEPDQDLRLGPVPVYEQNYIMKIYSEQNMNGRHEIMRFLKMYELGQNMTLKNPQYNIDDQLKRRKRHDE</sequence>
<reference evidence="2 3" key="2">
    <citation type="submission" date="2024-07" db="EMBL/GenBank/DDBJ databases">
        <authorList>
            <person name="Akdeniz Z."/>
        </authorList>
    </citation>
    <scope>NUCLEOTIDE SEQUENCE [LARGE SCALE GENOMIC DNA]</scope>
</reference>
<keyword evidence="3" id="KW-1185">Reference proteome</keyword>
<reference evidence="1" key="1">
    <citation type="submission" date="2023-06" db="EMBL/GenBank/DDBJ databases">
        <authorList>
            <person name="Kurt Z."/>
        </authorList>
    </citation>
    <scope>NUCLEOTIDE SEQUENCE</scope>
</reference>